<evidence type="ECO:0000313" key="2">
    <source>
        <dbReference type="EMBL" id="MFI6498416.1"/>
    </source>
</evidence>
<reference evidence="2 3" key="1">
    <citation type="submission" date="2024-10" db="EMBL/GenBank/DDBJ databases">
        <title>The Natural Products Discovery Center: Release of the First 8490 Sequenced Strains for Exploring Actinobacteria Biosynthetic Diversity.</title>
        <authorList>
            <person name="Kalkreuter E."/>
            <person name="Kautsar S.A."/>
            <person name="Yang D."/>
            <person name="Bader C.D."/>
            <person name="Teijaro C.N."/>
            <person name="Fluegel L."/>
            <person name="Davis C.M."/>
            <person name="Simpson J.R."/>
            <person name="Lauterbach L."/>
            <person name="Steele A.D."/>
            <person name="Gui C."/>
            <person name="Meng S."/>
            <person name="Li G."/>
            <person name="Viehrig K."/>
            <person name="Ye F."/>
            <person name="Su P."/>
            <person name="Kiefer A.F."/>
            <person name="Nichols A."/>
            <person name="Cepeda A.J."/>
            <person name="Yan W."/>
            <person name="Fan B."/>
            <person name="Jiang Y."/>
            <person name="Adhikari A."/>
            <person name="Zheng C.-J."/>
            <person name="Schuster L."/>
            <person name="Cowan T.M."/>
            <person name="Smanski M.J."/>
            <person name="Chevrette M.G."/>
            <person name="De Carvalho L.P.S."/>
            <person name="Shen B."/>
        </authorList>
    </citation>
    <scope>NUCLEOTIDE SEQUENCE [LARGE SCALE GENOMIC DNA]</scope>
    <source>
        <strain evidence="2 3">NPDC050545</strain>
    </source>
</reference>
<keyword evidence="1" id="KW-0472">Membrane</keyword>
<dbReference type="Proteomes" id="UP001612741">
    <property type="component" value="Unassembled WGS sequence"/>
</dbReference>
<evidence type="ECO:0000313" key="3">
    <source>
        <dbReference type="Proteomes" id="UP001612741"/>
    </source>
</evidence>
<dbReference type="Pfam" id="PF19814">
    <property type="entry name" value="DUF6297"/>
    <property type="match status" value="1"/>
</dbReference>
<evidence type="ECO:0000256" key="1">
    <source>
        <dbReference type="SAM" id="Phobius"/>
    </source>
</evidence>
<feature type="transmembrane region" description="Helical" evidence="1">
    <location>
        <begin position="57"/>
        <end position="76"/>
    </location>
</feature>
<dbReference type="EMBL" id="JBITGY010000003">
    <property type="protein sequence ID" value="MFI6498416.1"/>
    <property type="molecule type" value="Genomic_DNA"/>
</dbReference>
<sequence length="127" mass="13689">MSTRDIRGIRALTRARGRMSLSDRYSAVFGLAMLGALLAQPVLDAFAAAQGPVRPDRAGAGLALVALVYAAFLWAARTLGPVVLSAADAAWLLLSPLDRRASWAAAPARCCWSAWWRARASAWPPWR</sequence>
<protein>
    <submittedName>
        <fullName evidence="2">DUF6297 family protein</fullName>
    </submittedName>
</protein>
<dbReference type="InterPro" id="IPR046264">
    <property type="entry name" value="DUF6297"/>
</dbReference>
<keyword evidence="3" id="KW-1185">Reference proteome</keyword>
<keyword evidence="1" id="KW-0812">Transmembrane</keyword>
<comment type="caution">
    <text evidence="2">The sequence shown here is derived from an EMBL/GenBank/DDBJ whole genome shotgun (WGS) entry which is preliminary data.</text>
</comment>
<dbReference type="RefSeq" id="WP_397081663.1">
    <property type="nucleotide sequence ID" value="NZ_JBITGY010000003.1"/>
</dbReference>
<gene>
    <name evidence="2" type="ORF">ACIBG2_13570</name>
</gene>
<accession>A0ABW7YRU1</accession>
<organism evidence="2 3">
    <name type="scientific">Nonomuraea typhae</name>
    <dbReference type="NCBI Taxonomy" id="2603600"/>
    <lineage>
        <taxon>Bacteria</taxon>
        <taxon>Bacillati</taxon>
        <taxon>Actinomycetota</taxon>
        <taxon>Actinomycetes</taxon>
        <taxon>Streptosporangiales</taxon>
        <taxon>Streptosporangiaceae</taxon>
        <taxon>Nonomuraea</taxon>
    </lineage>
</organism>
<proteinExistence type="predicted"/>
<name>A0ABW7YRU1_9ACTN</name>
<keyword evidence="1" id="KW-1133">Transmembrane helix</keyword>